<dbReference type="PROSITE" id="PS50887">
    <property type="entry name" value="GGDEF"/>
    <property type="match status" value="1"/>
</dbReference>
<keyword evidence="9" id="KW-1185">Reference proteome</keyword>
<sequence>MSKQRYTMVVIDDIRTVVNGISRDMDWESQGIEIAGTASSGEEGLALVRATRPDIIVTDIRMPKLSGIEMMRELQPQLPRSKFIFISGFSDFDHAQNALRLGAFDYILKPFTPQQLAETVRKAAAEMDAERRQSELLSDMEQKLRESRPLLRQEYLSMLVHFHAPKETLRKRWEFLQIEVDLQPLAVIVLEIDRFMQKTEDVPVNEAELLRFALQNIVEETMLNMAKGIVFRDSVHRFVAIVNPVCAGGALAIAEACRENVGRYSRSTVSAGVSAAVDDLSELPSAYRQAVEALTYTFYTGGNSVFFWEHIRQRQETMPRLDTELEKELVYALRSGNAEHAEKALALLLDDAGRGEKRPSPDSAKALCVELAALIRDAVPELTDEHELCELTRALSSPRAVLSELRATLLSLCRLSCLQVQSRLQSSAQEMIQAAIRHIRDNLHLNLMVGDYAAHVHLSTSYFSNLFKKVTGTSVVAFVIQEKMEQAKLLLTEDRPIAEIAESLGYEERSYFSDVFKKTTGLTPTEFRAKYGRKPGQA</sequence>
<dbReference type="EMBL" id="JBHTAI010000012">
    <property type="protein sequence ID" value="MFC7150711.1"/>
    <property type="molecule type" value="Genomic_DNA"/>
</dbReference>
<feature type="modified residue" description="4-aspartylphosphate" evidence="4">
    <location>
        <position position="59"/>
    </location>
</feature>
<protein>
    <submittedName>
        <fullName evidence="8">Response regulator</fullName>
    </submittedName>
</protein>
<evidence type="ECO:0000256" key="3">
    <source>
        <dbReference type="ARBA" id="ARBA00023163"/>
    </source>
</evidence>
<dbReference type="SMART" id="SM00342">
    <property type="entry name" value="HTH_ARAC"/>
    <property type="match status" value="1"/>
</dbReference>
<dbReference type="SMART" id="SM00448">
    <property type="entry name" value="REC"/>
    <property type="match status" value="1"/>
</dbReference>
<dbReference type="PROSITE" id="PS00041">
    <property type="entry name" value="HTH_ARAC_FAMILY_1"/>
    <property type="match status" value="1"/>
</dbReference>
<accession>A0ABW2FBQ8</accession>
<keyword evidence="1" id="KW-0805">Transcription regulation</keyword>
<evidence type="ECO:0000256" key="1">
    <source>
        <dbReference type="ARBA" id="ARBA00023015"/>
    </source>
</evidence>
<dbReference type="CDD" id="cd17536">
    <property type="entry name" value="REC_YesN-like"/>
    <property type="match status" value="1"/>
</dbReference>
<dbReference type="PROSITE" id="PS50110">
    <property type="entry name" value="RESPONSE_REGULATORY"/>
    <property type="match status" value="1"/>
</dbReference>
<dbReference type="InterPro" id="IPR001789">
    <property type="entry name" value="Sig_transdc_resp-reg_receiver"/>
</dbReference>
<dbReference type="InterPro" id="IPR000160">
    <property type="entry name" value="GGDEF_dom"/>
</dbReference>
<name>A0ABW2FBQ8_9BACL</name>
<dbReference type="Gene3D" id="3.40.50.2300">
    <property type="match status" value="1"/>
</dbReference>
<keyword evidence="2" id="KW-0238">DNA-binding</keyword>
<dbReference type="PRINTS" id="PR00032">
    <property type="entry name" value="HTHARAC"/>
</dbReference>
<dbReference type="SUPFAM" id="SSF46689">
    <property type="entry name" value="Homeodomain-like"/>
    <property type="match status" value="2"/>
</dbReference>
<dbReference type="InterPro" id="IPR009057">
    <property type="entry name" value="Homeodomain-like_sf"/>
</dbReference>
<feature type="domain" description="HTH araC/xylS-type" evidence="5">
    <location>
        <begin position="433"/>
        <end position="530"/>
    </location>
</feature>
<evidence type="ECO:0000259" key="6">
    <source>
        <dbReference type="PROSITE" id="PS50110"/>
    </source>
</evidence>
<proteinExistence type="predicted"/>
<dbReference type="Pfam" id="PF17853">
    <property type="entry name" value="GGDEF_2"/>
    <property type="match status" value="1"/>
</dbReference>
<dbReference type="Proteomes" id="UP001596378">
    <property type="component" value="Unassembled WGS sequence"/>
</dbReference>
<feature type="domain" description="Response regulatory" evidence="6">
    <location>
        <begin position="7"/>
        <end position="124"/>
    </location>
</feature>
<keyword evidence="3" id="KW-0804">Transcription</keyword>
<evidence type="ECO:0000313" key="9">
    <source>
        <dbReference type="Proteomes" id="UP001596378"/>
    </source>
</evidence>
<dbReference type="InterPro" id="IPR018062">
    <property type="entry name" value="HTH_AraC-typ_CS"/>
</dbReference>
<dbReference type="InterPro" id="IPR020449">
    <property type="entry name" value="Tscrpt_reg_AraC-type_HTH"/>
</dbReference>
<evidence type="ECO:0000313" key="8">
    <source>
        <dbReference type="EMBL" id="MFC7150711.1"/>
    </source>
</evidence>
<organism evidence="8 9">
    <name type="scientific">Cohnella cellulosilytica</name>
    <dbReference type="NCBI Taxonomy" id="986710"/>
    <lineage>
        <taxon>Bacteria</taxon>
        <taxon>Bacillati</taxon>
        <taxon>Bacillota</taxon>
        <taxon>Bacilli</taxon>
        <taxon>Bacillales</taxon>
        <taxon>Paenibacillaceae</taxon>
        <taxon>Cohnella</taxon>
    </lineage>
</organism>
<dbReference type="InterPro" id="IPR011006">
    <property type="entry name" value="CheY-like_superfamily"/>
</dbReference>
<evidence type="ECO:0000256" key="2">
    <source>
        <dbReference type="ARBA" id="ARBA00023125"/>
    </source>
</evidence>
<comment type="caution">
    <text evidence="8">The sequence shown here is derived from an EMBL/GenBank/DDBJ whole genome shotgun (WGS) entry which is preliminary data.</text>
</comment>
<evidence type="ECO:0000256" key="4">
    <source>
        <dbReference type="PROSITE-ProRule" id="PRU00169"/>
    </source>
</evidence>
<dbReference type="RefSeq" id="WP_378053398.1">
    <property type="nucleotide sequence ID" value="NZ_JBHMDN010000073.1"/>
</dbReference>
<dbReference type="Pfam" id="PF00072">
    <property type="entry name" value="Response_reg"/>
    <property type="match status" value="1"/>
</dbReference>
<dbReference type="PROSITE" id="PS01124">
    <property type="entry name" value="HTH_ARAC_FAMILY_2"/>
    <property type="match status" value="1"/>
</dbReference>
<feature type="domain" description="GGDEF" evidence="7">
    <location>
        <begin position="183"/>
        <end position="310"/>
    </location>
</feature>
<dbReference type="SUPFAM" id="SSF52172">
    <property type="entry name" value="CheY-like"/>
    <property type="match status" value="1"/>
</dbReference>
<reference evidence="9" key="1">
    <citation type="journal article" date="2019" name="Int. J. Syst. Evol. Microbiol.">
        <title>The Global Catalogue of Microorganisms (GCM) 10K type strain sequencing project: providing services to taxonomists for standard genome sequencing and annotation.</title>
        <authorList>
            <consortium name="The Broad Institute Genomics Platform"/>
            <consortium name="The Broad Institute Genome Sequencing Center for Infectious Disease"/>
            <person name="Wu L."/>
            <person name="Ma J."/>
        </authorList>
    </citation>
    <scope>NUCLEOTIDE SEQUENCE [LARGE SCALE GENOMIC DNA]</scope>
    <source>
        <strain evidence="9">KCTC 12907</strain>
    </source>
</reference>
<dbReference type="InterPro" id="IPR018060">
    <property type="entry name" value="HTH_AraC"/>
</dbReference>
<evidence type="ECO:0000259" key="5">
    <source>
        <dbReference type="PROSITE" id="PS01124"/>
    </source>
</evidence>
<dbReference type="Pfam" id="PF12833">
    <property type="entry name" value="HTH_18"/>
    <property type="match status" value="1"/>
</dbReference>
<dbReference type="PANTHER" id="PTHR43280">
    <property type="entry name" value="ARAC-FAMILY TRANSCRIPTIONAL REGULATOR"/>
    <property type="match status" value="1"/>
</dbReference>
<keyword evidence="4" id="KW-0597">Phosphoprotein</keyword>
<gene>
    <name evidence="8" type="ORF">ACFQMJ_19440</name>
</gene>
<evidence type="ECO:0000259" key="7">
    <source>
        <dbReference type="PROSITE" id="PS50887"/>
    </source>
</evidence>
<dbReference type="PANTHER" id="PTHR43280:SF10">
    <property type="entry name" value="REGULATORY PROTEIN POCR"/>
    <property type="match status" value="1"/>
</dbReference>
<dbReference type="InterPro" id="IPR041522">
    <property type="entry name" value="CdaR_GGDEF"/>
</dbReference>
<dbReference type="Gene3D" id="1.10.10.60">
    <property type="entry name" value="Homeodomain-like"/>
    <property type="match status" value="2"/>
</dbReference>